<dbReference type="SUPFAM" id="SSF54197">
    <property type="entry name" value="HIT-like"/>
    <property type="match status" value="1"/>
</dbReference>
<dbReference type="PANTHER" id="PTHR47670:SF1">
    <property type="entry name" value="ADENYLYLSULFATASE HINT3"/>
    <property type="match status" value="1"/>
</dbReference>
<comment type="caution">
    <text evidence="2">Lacks conserved residue(s) required for the propagation of feature annotation.</text>
</comment>
<sequence length="137" mass="16076">MFKHLSNQCIFCLIVQKEKPCFQMYEDDLFFGFLDTHPFNPGNTLLIPKIHYRWVYDVPQFGAFFETAKKIGLAIQKATKCHSINFLTLGYQIQHAHIRIISRFKNDGHENGILLYEVKKISDNKMKELATSIQMYL</sequence>
<evidence type="ECO:0000256" key="2">
    <source>
        <dbReference type="PROSITE-ProRule" id="PRU00464"/>
    </source>
</evidence>
<proteinExistence type="predicted"/>
<dbReference type="GO" id="GO:0009150">
    <property type="term" value="P:purine ribonucleotide metabolic process"/>
    <property type="evidence" value="ECO:0007669"/>
    <property type="project" value="TreeGrafter"/>
</dbReference>
<dbReference type="PANTHER" id="PTHR47670">
    <property type="entry name" value="ADENYLYLSULFATASE HINT3"/>
    <property type="match status" value="1"/>
</dbReference>
<dbReference type="InterPro" id="IPR036265">
    <property type="entry name" value="HIT-like_sf"/>
</dbReference>
<dbReference type="InterPro" id="IPR001310">
    <property type="entry name" value="Histidine_triad_HIT"/>
</dbReference>
<dbReference type="Proteomes" id="UP000229401">
    <property type="component" value="Unassembled WGS sequence"/>
</dbReference>
<dbReference type="GO" id="GO:0047627">
    <property type="term" value="F:adenylylsulfatase activity"/>
    <property type="evidence" value="ECO:0007669"/>
    <property type="project" value="TreeGrafter"/>
</dbReference>
<dbReference type="PRINTS" id="PR00332">
    <property type="entry name" value="HISTRIAD"/>
</dbReference>
<dbReference type="InterPro" id="IPR011146">
    <property type="entry name" value="HIT-like"/>
</dbReference>
<feature type="active site" description="Tele-AMP-histidine intermediate" evidence="1">
    <location>
        <position position="97"/>
    </location>
</feature>
<dbReference type="EMBL" id="PFLI01000062">
    <property type="protein sequence ID" value="PIY72282.1"/>
    <property type="molecule type" value="Genomic_DNA"/>
</dbReference>
<dbReference type="Pfam" id="PF01230">
    <property type="entry name" value="HIT"/>
    <property type="match status" value="1"/>
</dbReference>
<evidence type="ECO:0000313" key="5">
    <source>
        <dbReference type="Proteomes" id="UP000229401"/>
    </source>
</evidence>
<name>A0A2M7QJ16_9BACT</name>
<dbReference type="Gene3D" id="3.30.428.10">
    <property type="entry name" value="HIT-like"/>
    <property type="match status" value="1"/>
</dbReference>
<evidence type="ECO:0000313" key="4">
    <source>
        <dbReference type="EMBL" id="PIY72282.1"/>
    </source>
</evidence>
<accession>A0A2M7QJ16</accession>
<gene>
    <name evidence="4" type="ORF">COY87_01725</name>
</gene>
<dbReference type="GO" id="GO:0006790">
    <property type="term" value="P:sulfur compound metabolic process"/>
    <property type="evidence" value="ECO:0007669"/>
    <property type="project" value="TreeGrafter"/>
</dbReference>
<protein>
    <submittedName>
        <fullName evidence="4">HIT family protein</fullName>
    </submittedName>
</protein>
<dbReference type="AlphaFoldDB" id="A0A2M7QJ16"/>
<comment type="caution">
    <text evidence="4">The sequence shown here is derived from an EMBL/GenBank/DDBJ whole genome shotgun (WGS) entry which is preliminary data.</text>
</comment>
<reference evidence="5" key="1">
    <citation type="submission" date="2017-09" db="EMBL/GenBank/DDBJ databases">
        <title>Depth-based differentiation of microbial function through sediment-hosted aquifers and enrichment of novel symbionts in the deep terrestrial subsurface.</title>
        <authorList>
            <person name="Probst A.J."/>
            <person name="Ladd B."/>
            <person name="Jarett J.K."/>
            <person name="Geller-Mcgrath D.E."/>
            <person name="Sieber C.M.K."/>
            <person name="Emerson J.B."/>
            <person name="Anantharaman K."/>
            <person name="Thomas B.C."/>
            <person name="Malmstrom R."/>
            <person name="Stieglmeier M."/>
            <person name="Klingl A."/>
            <person name="Woyke T."/>
            <person name="Ryan C.M."/>
            <person name="Banfield J.F."/>
        </authorList>
    </citation>
    <scope>NUCLEOTIDE SEQUENCE [LARGE SCALE GENOMIC DNA]</scope>
</reference>
<feature type="domain" description="HIT" evidence="3">
    <location>
        <begin position="10"/>
        <end position="110"/>
    </location>
</feature>
<evidence type="ECO:0000256" key="1">
    <source>
        <dbReference type="PIRSR" id="PIRSR601310-1"/>
    </source>
</evidence>
<organism evidence="4 5">
    <name type="scientific">Candidatus Roizmanbacteria bacterium CG_4_10_14_0_8_um_filter_33_9</name>
    <dbReference type="NCBI Taxonomy" id="1974826"/>
    <lineage>
        <taxon>Bacteria</taxon>
        <taxon>Candidatus Roizmaniibacteriota</taxon>
    </lineage>
</organism>
<dbReference type="PROSITE" id="PS51084">
    <property type="entry name" value="HIT_2"/>
    <property type="match status" value="1"/>
</dbReference>
<evidence type="ECO:0000259" key="3">
    <source>
        <dbReference type="PROSITE" id="PS51084"/>
    </source>
</evidence>